<gene>
    <name evidence="1" type="ORF">CRD36_01740</name>
</gene>
<reference evidence="1 2" key="1">
    <citation type="submission" date="2017-10" db="EMBL/GenBank/DDBJ databases">
        <title>Frigbacter circumglobatus gen. nov. sp. nov., isolated from sediment cultured in situ.</title>
        <authorList>
            <person name="Zhao Z."/>
        </authorList>
    </citation>
    <scope>NUCLEOTIDE SEQUENCE [LARGE SCALE GENOMIC DNA]</scope>
    <source>
        <strain evidence="1 2">ZYL</strain>
    </source>
</reference>
<comment type="caution">
    <text evidence="1">The sequence shown here is derived from an EMBL/GenBank/DDBJ whole genome shotgun (WGS) entry which is preliminary data.</text>
</comment>
<name>A0A2G4YWA4_9PROT</name>
<dbReference type="EMBL" id="PDEM01000007">
    <property type="protein sequence ID" value="PHZ86624.1"/>
    <property type="molecule type" value="Genomic_DNA"/>
</dbReference>
<keyword evidence="2" id="KW-1185">Reference proteome</keyword>
<dbReference type="InParanoid" id="A0A2G4YWA4"/>
<organism evidence="1 2">
    <name type="scientific">Paremcibacter congregatus</name>
    <dbReference type="NCBI Taxonomy" id="2043170"/>
    <lineage>
        <taxon>Bacteria</taxon>
        <taxon>Pseudomonadati</taxon>
        <taxon>Pseudomonadota</taxon>
        <taxon>Alphaproteobacteria</taxon>
        <taxon>Emcibacterales</taxon>
        <taxon>Emcibacteraceae</taxon>
        <taxon>Paremcibacter</taxon>
    </lineage>
</organism>
<dbReference type="AlphaFoldDB" id="A0A2G4YWA4"/>
<accession>A0A2G4YWA4</accession>
<dbReference type="Proteomes" id="UP000229730">
    <property type="component" value="Unassembled WGS sequence"/>
</dbReference>
<protein>
    <submittedName>
        <fullName evidence="1">Uncharacterized protein</fullName>
    </submittedName>
</protein>
<evidence type="ECO:0000313" key="1">
    <source>
        <dbReference type="EMBL" id="PHZ86624.1"/>
    </source>
</evidence>
<evidence type="ECO:0000313" key="2">
    <source>
        <dbReference type="Proteomes" id="UP000229730"/>
    </source>
</evidence>
<sequence>MVIIYFFDYITPVSQAQIPTPDLKIAYNNNRNDVKEKYATYGQDYFTGAGFIIADAGLYDFALSGGGMKEKWL</sequence>
<proteinExistence type="predicted"/>